<feature type="region of interest" description="Disordered" evidence="1">
    <location>
        <begin position="38"/>
        <end position="77"/>
    </location>
</feature>
<sequence length="87" mass="9632">MNTEVFDFEQLMGSLRLATDQPSELQLQHLTWTRQRVKPYDGHSGCSVTGRRQNGKQPLAEKPARKTVNGLVPPTSTGPYCCQTTAA</sequence>
<name>A0A1Q9H1R5_9GAMM</name>
<proteinExistence type="predicted"/>
<accession>A0A1Q9H1R5</accession>
<dbReference type="AlphaFoldDB" id="A0A1Q9H1R5"/>
<evidence type="ECO:0000256" key="1">
    <source>
        <dbReference type="SAM" id="MobiDB-lite"/>
    </source>
</evidence>
<evidence type="ECO:0000313" key="3">
    <source>
        <dbReference type="Proteomes" id="UP000186905"/>
    </source>
</evidence>
<gene>
    <name evidence="2" type="ORF">BIT28_14215</name>
</gene>
<dbReference type="Proteomes" id="UP000186905">
    <property type="component" value="Unassembled WGS sequence"/>
</dbReference>
<reference evidence="2 3" key="1">
    <citation type="submission" date="2016-09" db="EMBL/GenBank/DDBJ databases">
        <title>Photobacterium proteolyticum sp. nov. a protease producing bacterium isolated from ocean sediments of Laizhou Bay.</title>
        <authorList>
            <person name="Li Y."/>
        </authorList>
    </citation>
    <scope>NUCLEOTIDE SEQUENCE [LARGE SCALE GENOMIC DNA]</scope>
    <source>
        <strain evidence="2 3">13-12</strain>
    </source>
</reference>
<dbReference type="RefSeq" id="WP_075761745.1">
    <property type="nucleotide sequence ID" value="NZ_MJIL01000036.1"/>
</dbReference>
<keyword evidence="3" id="KW-1185">Reference proteome</keyword>
<comment type="caution">
    <text evidence="2">The sequence shown here is derived from an EMBL/GenBank/DDBJ whole genome shotgun (WGS) entry which is preliminary data.</text>
</comment>
<dbReference type="STRING" id="1903952.BIT28_14215"/>
<protein>
    <submittedName>
        <fullName evidence="2">Uncharacterized protein</fullName>
    </submittedName>
</protein>
<evidence type="ECO:0000313" key="2">
    <source>
        <dbReference type="EMBL" id="OLQ81674.1"/>
    </source>
</evidence>
<feature type="compositionally biased region" description="Polar residues" evidence="1">
    <location>
        <begin position="46"/>
        <end position="56"/>
    </location>
</feature>
<dbReference type="EMBL" id="MJIL01000036">
    <property type="protein sequence ID" value="OLQ81674.1"/>
    <property type="molecule type" value="Genomic_DNA"/>
</dbReference>
<organism evidence="2 3">
    <name type="scientific">Photobacterium proteolyticum</name>
    <dbReference type="NCBI Taxonomy" id="1903952"/>
    <lineage>
        <taxon>Bacteria</taxon>
        <taxon>Pseudomonadati</taxon>
        <taxon>Pseudomonadota</taxon>
        <taxon>Gammaproteobacteria</taxon>
        <taxon>Vibrionales</taxon>
        <taxon>Vibrionaceae</taxon>
        <taxon>Photobacterium</taxon>
    </lineage>
</organism>